<dbReference type="FunCoup" id="A0A165K6R6">
    <property type="interactions" value="450"/>
</dbReference>
<name>A0A165K6R6_EXIGL</name>
<dbReference type="Pfam" id="PF01926">
    <property type="entry name" value="MMR_HSR1"/>
    <property type="match status" value="1"/>
</dbReference>
<keyword evidence="4" id="KW-0378">Hydrolase</keyword>
<keyword evidence="5" id="KW-1185">Reference proteome</keyword>
<dbReference type="Gene3D" id="1.10.1580.10">
    <property type="match status" value="1"/>
</dbReference>
<dbReference type="InParanoid" id="A0A165K6R6"/>
<protein>
    <submittedName>
        <fullName evidence="4">p-loop containing nucleoside triphosphate hydrolase protein</fullName>
    </submittedName>
</protein>
<dbReference type="STRING" id="1314781.A0A165K6R6"/>
<keyword evidence="2" id="KW-0342">GTP-binding</keyword>
<feature type="domain" description="G" evidence="3">
    <location>
        <begin position="139"/>
        <end position="213"/>
    </location>
</feature>
<dbReference type="Gene3D" id="3.40.50.300">
    <property type="entry name" value="P-loop containing nucleotide triphosphate hydrolases"/>
    <property type="match status" value="1"/>
</dbReference>
<dbReference type="InterPro" id="IPR006073">
    <property type="entry name" value="GTP-bd"/>
</dbReference>
<organism evidence="4 5">
    <name type="scientific">Exidia glandulosa HHB12029</name>
    <dbReference type="NCBI Taxonomy" id="1314781"/>
    <lineage>
        <taxon>Eukaryota</taxon>
        <taxon>Fungi</taxon>
        <taxon>Dikarya</taxon>
        <taxon>Basidiomycota</taxon>
        <taxon>Agaricomycotina</taxon>
        <taxon>Agaricomycetes</taxon>
        <taxon>Auriculariales</taxon>
        <taxon>Exidiaceae</taxon>
        <taxon>Exidia</taxon>
    </lineage>
</organism>
<evidence type="ECO:0000256" key="2">
    <source>
        <dbReference type="ARBA" id="ARBA00023134"/>
    </source>
</evidence>
<sequence length="407" mass="45864">MAFPAALLPAAPSWYPGHMNAFVKRLPVLLSQTDIILELRDTRMPLTSINPAFESRVHRWRADRKMKLGSCCERIIVYGKRDLVSPWGLEPFHKAMQARHPEEKFVFTAKTDPRALKSLHNALVNLARTYAHSHTELNVLIMGMPNVGKSTLLNGLRTAGIPGASKALRTSALPGMTRALSTRLKLYDPVPGKHEVACPIYAFDTPGLMLPFLGSGSYGRERGVRLALIAALKEGMYDYDLLATYLVHRLNFLQPDSPAYLPLLVPRNSKEPPVTGSLDAEEFLDLLCARRGMVLKGGFPDYARAATWFVQWWRENGALVGDNTRRGWGFDFDWGDELGDVEAEMQARMEKRIIEHFAAIQEEDEVGERISKTHKLNVARAEVVKKRKEKQRERAIRLENPNTPIDT</sequence>
<dbReference type="PANTHER" id="PTHR45782">
    <property type="entry name" value="MITOCHONDRIAL RIBOSOME-ASSOCIATED GTPASE 1"/>
    <property type="match status" value="1"/>
</dbReference>
<reference evidence="4 5" key="1">
    <citation type="journal article" date="2016" name="Mol. Biol. Evol.">
        <title>Comparative Genomics of Early-Diverging Mushroom-Forming Fungi Provides Insights into the Origins of Lignocellulose Decay Capabilities.</title>
        <authorList>
            <person name="Nagy L.G."/>
            <person name="Riley R."/>
            <person name="Tritt A."/>
            <person name="Adam C."/>
            <person name="Daum C."/>
            <person name="Floudas D."/>
            <person name="Sun H."/>
            <person name="Yadav J.S."/>
            <person name="Pangilinan J."/>
            <person name="Larsson K.H."/>
            <person name="Matsuura K."/>
            <person name="Barry K."/>
            <person name="Labutti K."/>
            <person name="Kuo R."/>
            <person name="Ohm R.A."/>
            <person name="Bhattacharya S.S."/>
            <person name="Shirouzu T."/>
            <person name="Yoshinaga Y."/>
            <person name="Martin F.M."/>
            <person name="Grigoriev I.V."/>
            <person name="Hibbett D.S."/>
        </authorList>
    </citation>
    <scope>NUCLEOTIDE SEQUENCE [LARGE SCALE GENOMIC DNA]</scope>
    <source>
        <strain evidence="4 5">HHB12029</strain>
    </source>
</reference>
<dbReference type="GO" id="GO:0005739">
    <property type="term" value="C:mitochondrion"/>
    <property type="evidence" value="ECO:0007669"/>
    <property type="project" value="TreeGrafter"/>
</dbReference>
<gene>
    <name evidence="4" type="ORF">EXIGLDRAFT_452529</name>
</gene>
<accession>A0A165K6R6</accession>
<dbReference type="AlphaFoldDB" id="A0A165K6R6"/>
<evidence type="ECO:0000256" key="1">
    <source>
        <dbReference type="ARBA" id="ARBA00022741"/>
    </source>
</evidence>
<dbReference type="GO" id="GO:0005525">
    <property type="term" value="F:GTP binding"/>
    <property type="evidence" value="ECO:0007669"/>
    <property type="project" value="UniProtKB-KW"/>
</dbReference>
<dbReference type="EMBL" id="KV425950">
    <property type="protein sequence ID" value="KZV95882.1"/>
    <property type="molecule type" value="Genomic_DNA"/>
</dbReference>
<dbReference type="GO" id="GO:0003924">
    <property type="term" value="F:GTPase activity"/>
    <property type="evidence" value="ECO:0007669"/>
    <property type="project" value="TreeGrafter"/>
</dbReference>
<dbReference type="InterPro" id="IPR027417">
    <property type="entry name" value="P-loop_NTPase"/>
</dbReference>
<dbReference type="GO" id="GO:0032543">
    <property type="term" value="P:mitochondrial translation"/>
    <property type="evidence" value="ECO:0007669"/>
    <property type="project" value="TreeGrafter"/>
</dbReference>
<proteinExistence type="predicted"/>
<evidence type="ECO:0000313" key="5">
    <source>
        <dbReference type="Proteomes" id="UP000077266"/>
    </source>
</evidence>
<dbReference type="OrthoDB" id="269151at2759"/>
<dbReference type="SUPFAM" id="SSF52540">
    <property type="entry name" value="P-loop containing nucleoside triphosphate hydrolases"/>
    <property type="match status" value="1"/>
</dbReference>
<evidence type="ECO:0000313" key="4">
    <source>
        <dbReference type="EMBL" id="KZV95882.1"/>
    </source>
</evidence>
<keyword evidence="1" id="KW-0547">Nucleotide-binding</keyword>
<evidence type="ECO:0000259" key="3">
    <source>
        <dbReference type="Pfam" id="PF01926"/>
    </source>
</evidence>
<dbReference type="Proteomes" id="UP000077266">
    <property type="component" value="Unassembled WGS sequence"/>
</dbReference>
<dbReference type="InterPro" id="IPR023179">
    <property type="entry name" value="GTP-bd_ortho_bundle_sf"/>
</dbReference>
<dbReference type="PANTHER" id="PTHR45782:SF4">
    <property type="entry name" value="MITOCHONDRIAL RIBOSOME-ASSOCIATED GTPASE 1"/>
    <property type="match status" value="1"/>
</dbReference>